<dbReference type="WBParaSite" id="ACAC_0000346501-mRNA-1">
    <property type="protein sequence ID" value="ACAC_0000346501-mRNA-1"/>
    <property type="gene ID" value="ACAC_0000346501"/>
</dbReference>
<dbReference type="InterPro" id="IPR017871">
    <property type="entry name" value="ABC_transporter-like_CS"/>
</dbReference>
<dbReference type="Proteomes" id="UP000035642">
    <property type="component" value="Unassembled WGS sequence"/>
</dbReference>
<sequence length="229" mass="25418">MALEAFVGQVTVLLGHNGAGKSTTFSVISGITAPTSGRVLISDLDIQKQRSLCRRYIGLCPQGNALFDRLTVDEHLWFIHGLKGAPGSYMTEGEQLLHQLKLLEKSDELAMNLSGGQKRKLCISMAVIGNSTVILLDEPTAGMDPCARRDVEALIQSIKMDRTVLLTTHYMDEAELLGDRVAIMARGRVYCYLHMIRIVAQPSRYMWFRASLEKFETLDEEQLSGKTGI</sequence>
<dbReference type="PANTHER" id="PTHR19229">
    <property type="entry name" value="ATP-BINDING CASSETTE TRANSPORTER SUBFAMILY A ABCA"/>
    <property type="match status" value="1"/>
</dbReference>
<dbReference type="Pfam" id="PF00005">
    <property type="entry name" value="ABC_tran"/>
    <property type="match status" value="1"/>
</dbReference>
<evidence type="ECO:0000259" key="3">
    <source>
        <dbReference type="PROSITE" id="PS50893"/>
    </source>
</evidence>
<proteinExistence type="predicted"/>
<dbReference type="GO" id="GO:0016020">
    <property type="term" value="C:membrane"/>
    <property type="evidence" value="ECO:0007669"/>
    <property type="project" value="InterPro"/>
</dbReference>
<dbReference type="InterPro" id="IPR026082">
    <property type="entry name" value="ABCA"/>
</dbReference>
<dbReference type="PROSITE" id="PS50893">
    <property type="entry name" value="ABC_TRANSPORTER_2"/>
    <property type="match status" value="1"/>
</dbReference>
<dbReference type="SUPFAM" id="SSF52540">
    <property type="entry name" value="P-loop containing nucleoside triphosphate hydrolases"/>
    <property type="match status" value="1"/>
</dbReference>
<name>A0A0K0D086_ANGCA</name>
<evidence type="ECO:0000313" key="4">
    <source>
        <dbReference type="Proteomes" id="UP000035642"/>
    </source>
</evidence>
<reference evidence="4" key="1">
    <citation type="submission" date="2012-09" db="EMBL/GenBank/DDBJ databases">
        <authorList>
            <person name="Martin A.A."/>
        </authorList>
    </citation>
    <scope>NUCLEOTIDE SEQUENCE</scope>
</reference>
<dbReference type="STRING" id="6313.A0A0K0D086"/>
<dbReference type="PANTHER" id="PTHR19229:SF151">
    <property type="entry name" value="ABC TRANSPORTER DOMAIN-CONTAINING PROTEIN"/>
    <property type="match status" value="1"/>
</dbReference>
<dbReference type="AlphaFoldDB" id="A0A0K0D086"/>
<dbReference type="InterPro" id="IPR003593">
    <property type="entry name" value="AAA+_ATPase"/>
</dbReference>
<reference evidence="5" key="2">
    <citation type="submission" date="2017-02" db="UniProtKB">
        <authorList>
            <consortium name="WormBaseParasite"/>
        </authorList>
    </citation>
    <scope>IDENTIFICATION</scope>
</reference>
<evidence type="ECO:0000256" key="2">
    <source>
        <dbReference type="ARBA" id="ARBA00022840"/>
    </source>
</evidence>
<accession>A0A0K0D086</accession>
<dbReference type="PROSITE" id="PS00211">
    <property type="entry name" value="ABC_TRANSPORTER_1"/>
    <property type="match status" value="1"/>
</dbReference>
<organism evidence="4 5">
    <name type="scientific">Angiostrongylus cantonensis</name>
    <name type="common">Rat lungworm</name>
    <dbReference type="NCBI Taxonomy" id="6313"/>
    <lineage>
        <taxon>Eukaryota</taxon>
        <taxon>Metazoa</taxon>
        <taxon>Ecdysozoa</taxon>
        <taxon>Nematoda</taxon>
        <taxon>Chromadorea</taxon>
        <taxon>Rhabditida</taxon>
        <taxon>Rhabditina</taxon>
        <taxon>Rhabditomorpha</taxon>
        <taxon>Strongyloidea</taxon>
        <taxon>Metastrongylidae</taxon>
        <taxon>Angiostrongylus</taxon>
    </lineage>
</organism>
<dbReference type="InterPro" id="IPR003439">
    <property type="entry name" value="ABC_transporter-like_ATP-bd"/>
</dbReference>
<protein>
    <submittedName>
        <fullName evidence="5">ABC transporter domain-containing protein</fullName>
    </submittedName>
</protein>
<dbReference type="InterPro" id="IPR027417">
    <property type="entry name" value="P-loop_NTPase"/>
</dbReference>
<dbReference type="GO" id="GO:0005319">
    <property type="term" value="F:lipid transporter activity"/>
    <property type="evidence" value="ECO:0007669"/>
    <property type="project" value="TreeGrafter"/>
</dbReference>
<dbReference type="SMART" id="SM00382">
    <property type="entry name" value="AAA"/>
    <property type="match status" value="1"/>
</dbReference>
<keyword evidence="2" id="KW-0067">ATP-binding</keyword>
<dbReference type="GO" id="GO:0016887">
    <property type="term" value="F:ATP hydrolysis activity"/>
    <property type="evidence" value="ECO:0007669"/>
    <property type="project" value="InterPro"/>
</dbReference>
<keyword evidence="4" id="KW-1185">Reference proteome</keyword>
<evidence type="ECO:0000256" key="1">
    <source>
        <dbReference type="ARBA" id="ARBA00022741"/>
    </source>
</evidence>
<dbReference type="GO" id="GO:0005524">
    <property type="term" value="F:ATP binding"/>
    <property type="evidence" value="ECO:0007669"/>
    <property type="project" value="UniProtKB-KW"/>
</dbReference>
<dbReference type="GO" id="GO:0140359">
    <property type="term" value="F:ABC-type transporter activity"/>
    <property type="evidence" value="ECO:0007669"/>
    <property type="project" value="InterPro"/>
</dbReference>
<dbReference type="CDD" id="cd03263">
    <property type="entry name" value="ABC_subfamily_A"/>
    <property type="match status" value="1"/>
</dbReference>
<evidence type="ECO:0000313" key="5">
    <source>
        <dbReference type="WBParaSite" id="ACAC_0000346501-mRNA-1"/>
    </source>
</evidence>
<keyword evidence="1" id="KW-0547">Nucleotide-binding</keyword>
<feature type="domain" description="ABC transporter" evidence="3">
    <location>
        <begin position="1"/>
        <end position="211"/>
    </location>
</feature>
<dbReference type="Gene3D" id="3.40.50.300">
    <property type="entry name" value="P-loop containing nucleotide triphosphate hydrolases"/>
    <property type="match status" value="1"/>
</dbReference>